<evidence type="ECO:0000313" key="2">
    <source>
        <dbReference type="EMBL" id="SLM31949.1"/>
    </source>
</evidence>
<protein>
    <submittedName>
        <fullName evidence="2">Uncharacterized protein</fullName>
    </submittedName>
</protein>
<feature type="transmembrane region" description="Helical" evidence="1">
    <location>
        <begin position="87"/>
        <end position="110"/>
    </location>
</feature>
<sequence>MAKKSKSKKKMDLIDSLVFRDSENNRDNVSKNTNSAKVKSSTTSVSARSMDVDTVNDRKIGYTILKIAFGFIVLAISIPLLQAVAHMVVQLLSIPIVILAVLVIMVLCLMKS</sequence>
<keyword evidence="1" id="KW-0812">Transmembrane</keyword>
<keyword evidence="1" id="KW-1133">Transmembrane helix</keyword>
<accession>A0A1W1HHJ8</accession>
<name>A0A1W1HHJ8_9BACT</name>
<dbReference type="STRING" id="1246637.MTBBW1_510004"/>
<dbReference type="Proteomes" id="UP000191931">
    <property type="component" value="Unassembled WGS sequence"/>
</dbReference>
<evidence type="ECO:0000256" key="1">
    <source>
        <dbReference type="SAM" id="Phobius"/>
    </source>
</evidence>
<organism evidence="2 3">
    <name type="scientific">Desulfamplus magnetovallimortis</name>
    <dbReference type="NCBI Taxonomy" id="1246637"/>
    <lineage>
        <taxon>Bacteria</taxon>
        <taxon>Pseudomonadati</taxon>
        <taxon>Thermodesulfobacteriota</taxon>
        <taxon>Desulfobacteria</taxon>
        <taxon>Desulfobacterales</taxon>
        <taxon>Desulfobacteraceae</taxon>
        <taxon>Desulfamplus</taxon>
    </lineage>
</organism>
<gene>
    <name evidence="2" type="ORF">MTBBW1_510004</name>
</gene>
<keyword evidence="1" id="KW-0472">Membrane</keyword>
<keyword evidence="3" id="KW-1185">Reference proteome</keyword>
<dbReference type="EMBL" id="FWEV01000294">
    <property type="protein sequence ID" value="SLM31949.1"/>
    <property type="molecule type" value="Genomic_DNA"/>
</dbReference>
<proteinExistence type="predicted"/>
<dbReference type="RefSeq" id="WP_080801258.1">
    <property type="nucleotide sequence ID" value="NZ_LT828542.1"/>
</dbReference>
<evidence type="ECO:0000313" key="3">
    <source>
        <dbReference type="Proteomes" id="UP000191931"/>
    </source>
</evidence>
<feature type="transmembrane region" description="Helical" evidence="1">
    <location>
        <begin position="60"/>
        <end position="81"/>
    </location>
</feature>
<reference evidence="2 3" key="1">
    <citation type="submission" date="2017-03" db="EMBL/GenBank/DDBJ databases">
        <authorList>
            <person name="Afonso C.L."/>
            <person name="Miller P.J."/>
            <person name="Scott M.A."/>
            <person name="Spackman E."/>
            <person name="Goraichik I."/>
            <person name="Dimitrov K.M."/>
            <person name="Suarez D.L."/>
            <person name="Swayne D.E."/>
        </authorList>
    </citation>
    <scope>NUCLEOTIDE SEQUENCE [LARGE SCALE GENOMIC DNA]</scope>
    <source>
        <strain evidence="2">PRJEB14757</strain>
    </source>
</reference>
<dbReference type="AlphaFoldDB" id="A0A1W1HHJ8"/>